<dbReference type="InterPro" id="IPR036412">
    <property type="entry name" value="HAD-like_sf"/>
</dbReference>
<dbReference type="SFLD" id="SFLDS00003">
    <property type="entry name" value="Haloacid_Dehalogenase"/>
    <property type="match status" value="1"/>
</dbReference>
<dbReference type="InterPro" id="IPR023214">
    <property type="entry name" value="HAD_sf"/>
</dbReference>
<dbReference type="KEGG" id="fwa:DCMF_23630"/>
<evidence type="ECO:0000313" key="2">
    <source>
        <dbReference type="Proteomes" id="UP000323521"/>
    </source>
</evidence>
<protein>
    <submittedName>
        <fullName evidence="1">HAD family hydrolase</fullName>
    </submittedName>
</protein>
<dbReference type="InterPro" id="IPR006439">
    <property type="entry name" value="HAD-SF_hydro_IA"/>
</dbReference>
<dbReference type="PANTHER" id="PTHR43434:SF13">
    <property type="entry name" value="PHOSPHOGLYCOLATE PHOSPHATASE"/>
    <property type="match status" value="1"/>
</dbReference>
<organism evidence="1 2">
    <name type="scientific">Formimonas warabiya</name>
    <dbReference type="NCBI Taxonomy" id="1761012"/>
    <lineage>
        <taxon>Bacteria</taxon>
        <taxon>Bacillati</taxon>
        <taxon>Bacillota</taxon>
        <taxon>Clostridia</taxon>
        <taxon>Eubacteriales</taxon>
        <taxon>Peptococcaceae</taxon>
        <taxon>Candidatus Formimonas</taxon>
    </lineage>
</organism>
<dbReference type="EMBL" id="CP017634">
    <property type="protein sequence ID" value="ATW27343.1"/>
    <property type="molecule type" value="Genomic_DNA"/>
</dbReference>
<keyword evidence="2" id="KW-1185">Reference proteome</keyword>
<dbReference type="InterPro" id="IPR050155">
    <property type="entry name" value="HAD-like_hydrolase_sf"/>
</dbReference>
<dbReference type="SFLD" id="SFLDG01129">
    <property type="entry name" value="C1.5:_HAD__Beta-PGM__Phosphata"/>
    <property type="match status" value="1"/>
</dbReference>
<dbReference type="GO" id="GO:0008967">
    <property type="term" value="F:phosphoglycolate phosphatase activity"/>
    <property type="evidence" value="ECO:0007669"/>
    <property type="project" value="TreeGrafter"/>
</dbReference>
<sequence>MLKYIIFDFDGTLVDSKDVFVSVYNRIAEKYRYKKLEQKDIEALRRLSIKERCRFLHFPMYKFPFLAMEAYHLYKESLANVVLVAGMKELLEELHHQGYLLAIISSNSEHNIREFLEKHRVDHIEQIICTPSIFGKDTAIKKFLTKNDLKNSQVIYVGDEHRDIVACKKNGVRVIWVAWGYDAIDMVKEEGPDYLVQMPDEVLGILKEF</sequence>
<dbReference type="GO" id="GO:0006281">
    <property type="term" value="P:DNA repair"/>
    <property type="evidence" value="ECO:0007669"/>
    <property type="project" value="TreeGrafter"/>
</dbReference>
<gene>
    <name evidence="1" type="ORF">DCMF_23630</name>
</gene>
<dbReference type="InterPro" id="IPR041492">
    <property type="entry name" value="HAD_2"/>
</dbReference>
<reference evidence="1 2" key="1">
    <citation type="submission" date="2016-10" db="EMBL/GenBank/DDBJ databases">
        <title>Complete Genome Sequence of Peptococcaceae strain DCMF.</title>
        <authorList>
            <person name="Edwards R.J."/>
            <person name="Holland S.I."/>
            <person name="Deshpande N.P."/>
            <person name="Wong Y.K."/>
            <person name="Ertan H."/>
            <person name="Manefield M."/>
            <person name="Russell T.L."/>
            <person name="Lee M.J."/>
        </authorList>
    </citation>
    <scope>NUCLEOTIDE SEQUENCE [LARGE SCALE GENOMIC DNA]</scope>
    <source>
        <strain evidence="1 2">DCMF</strain>
    </source>
</reference>
<dbReference type="Gene3D" id="3.40.50.1000">
    <property type="entry name" value="HAD superfamily/HAD-like"/>
    <property type="match status" value="1"/>
</dbReference>
<dbReference type="NCBIfam" id="TIGR01549">
    <property type="entry name" value="HAD-SF-IA-v1"/>
    <property type="match status" value="1"/>
</dbReference>
<dbReference type="Pfam" id="PF13419">
    <property type="entry name" value="HAD_2"/>
    <property type="match status" value="1"/>
</dbReference>
<dbReference type="Proteomes" id="UP000323521">
    <property type="component" value="Chromosome"/>
</dbReference>
<proteinExistence type="predicted"/>
<evidence type="ECO:0000313" key="1">
    <source>
        <dbReference type="EMBL" id="ATW27343.1"/>
    </source>
</evidence>
<accession>A0A3G1KXU5</accession>
<dbReference type="SUPFAM" id="SSF56784">
    <property type="entry name" value="HAD-like"/>
    <property type="match status" value="1"/>
</dbReference>
<dbReference type="Gene3D" id="1.10.150.240">
    <property type="entry name" value="Putative phosphatase, domain 2"/>
    <property type="match status" value="1"/>
</dbReference>
<name>A0A3G1KXU5_FORW1</name>
<dbReference type="OrthoDB" id="9807630at2"/>
<dbReference type="GO" id="GO:0005829">
    <property type="term" value="C:cytosol"/>
    <property type="evidence" value="ECO:0007669"/>
    <property type="project" value="TreeGrafter"/>
</dbReference>
<dbReference type="AlphaFoldDB" id="A0A3G1KXU5"/>
<dbReference type="RefSeq" id="WP_148136695.1">
    <property type="nucleotide sequence ID" value="NZ_CP017634.1"/>
</dbReference>
<dbReference type="PANTHER" id="PTHR43434">
    <property type="entry name" value="PHOSPHOGLYCOLATE PHOSPHATASE"/>
    <property type="match status" value="1"/>
</dbReference>
<keyword evidence="1" id="KW-0378">Hydrolase</keyword>
<dbReference type="InterPro" id="IPR023198">
    <property type="entry name" value="PGP-like_dom2"/>
</dbReference>